<keyword evidence="3 7" id="KW-0812">Transmembrane</keyword>
<evidence type="ECO:0000313" key="9">
    <source>
        <dbReference type="EMBL" id="MEJ2860006.1"/>
    </source>
</evidence>
<feature type="transmembrane region" description="Helical" evidence="7">
    <location>
        <begin position="232"/>
        <end position="248"/>
    </location>
</feature>
<feature type="transmembrane region" description="Helical" evidence="7">
    <location>
        <begin position="80"/>
        <end position="99"/>
    </location>
</feature>
<dbReference type="EMBL" id="JBBEGM010000001">
    <property type="protein sequence ID" value="MEJ2860006.1"/>
    <property type="molecule type" value="Genomic_DNA"/>
</dbReference>
<keyword evidence="5 7" id="KW-0472">Membrane</keyword>
<evidence type="ECO:0000256" key="4">
    <source>
        <dbReference type="ARBA" id="ARBA00022989"/>
    </source>
</evidence>
<feature type="transmembrane region" description="Helical" evidence="7">
    <location>
        <begin position="48"/>
        <end position="68"/>
    </location>
</feature>
<feature type="transmembrane region" description="Helical" evidence="7">
    <location>
        <begin position="200"/>
        <end position="220"/>
    </location>
</feature>
<dbReference type="Pfam" id="PF07690">
    <property type="entry name" value="MFS_1"/>
    <property type="match status" value="2"/>
</dbReference>
<feature type="transmembrane region" description="Helical" evidence="7">
    <location>
        <begin position="302"/>
        <end position="324"/>
    </location>
</feature>
<dbReference type="RefSeq" id="WP_337699126.1">
    <property type="nucleotide sequence ID" value="NZ_JBBEGM010000001.1"/>
</dbReference>
<dbReference type="Proteomes" id="UP001369736">
    <property type="component" value="Unassembled WGS sequence"/>
</dbReference>
<sequence>MTTSAPSRSGQRMVLAAMTLANAMILVDQTAVPLALPDIAQEFRVSSLLVQWVLTASLLPLAGLLVLGGRLGDLLGRRRVFLLGSVVFAGASAVGGAAPDFAVLLVARVLQGAGGALMLPATVAILSSAFDASQRGRALGAMGGIAATAGALGPTIGGVLTSALSWRAVLLVNLPLLAVTLWATLRAVPADGPRRRGVHVDLPGAALLGLVLVGLVFGLAQTTTEGWTAPDVVVSLVVAVLAAVLFVVRERRIDDPLLDLRLLARSRDYRGATISQGLAGMAEMGLGLILPLALVLNLEMDPAVAGLALLATTVPMVLVAPLVGRWYDGAGGRPPLVTGFALLAVSGVLLALGMPTNDFWWLLPGLVVYGVGLAVVLTVNDPVSLDTVPESDHGQASGVSATAEQGGGAVGIALLYALLHLTYITSLTNGVAERGLPPLTFERGIELRDALADAQQTGLVPSRFDPQVAEYLDVARHASDMGYVAAFLAVTVLSVVGAVTSAWLVRRPAPPATEVAEAEVPDTEWGASPEPGYGDPDFRHPVRPARLPTTAARSRPVSG</sequence>
<accession>A0ABU8LYY7</accession>
<dbReference type="InterPro" id="IPR020846">
    <property type="entry name" value="MFS_dom"/>
</dbReference>
<feature type="transmembrane region" description="Helical" evidence="7">
    <location>
        <begin position="269"/>
        <end position="296"/>
    </location>
</feature>
<dbReference type="PROSITE" id="PS50850">
    <property type="entry name" value="MFS"/>
    <property type="match status" value="1"/>
</dbReference>
<keyword evidence="4 7" id="KW-1133">Transmembrane helix</keyword>
<comment type="subcellular location">
    <subcellularLocation>
        <location evidence="1">Cell membrane</location>
        <topology evidence="1">Multi-pass membrane protein</topology>
    </subcellularLocation>
</comment>
<dbReference type="PANTHER" id="PTHR42718">
    <property type="entry name" value="MAJOR FACILITATOR SUPERFAMILY MULTIDRUG TRANSPORTER MFSC"/>
    <property type="match status" value="1"/>
</dbReference>
<organism evidence="9 10">
    <name type="scientific">Actinomycetospora flava</name>
    <dbReference type="NCBI Taxonomy" id="3129232"/>
    <lineage>
        <taxon>Bacteria</taxon>
        <taxon>Bacillati</taxon>
        <taxon>Actinomycetota</taxon>
        <taxon>Actinomycetes</taxon>
        <taxon>Pseudonocardiales</taxon>
        <taxon>Pseudonocardiaceae</taxon>
        <taxon>Actinomycetospora</taxon>
    </lineage>
</organism>
<evidence type="ECO:0000256" key="2">
    <source>
        <dbReference type="ARBA" id="ARBA00022448"/>
    </source>
</evidence>
<evidence type="ECO:0000256" key="3">
    <source>
        <dbReference type="ARBA" id="ARBA00022692"/>
    </source>
</evidence>
<feature type="transmembrane region" description="Helical" evidence="7">
    <location>
        <begin position="138"/>
        <end position="160"/>
    </location>
</feature>
<comment type="caution">
    <text evidence="9">The sequence shown here is derived from an EMBL/GenBank/DDBJ whole genome shotgun (WGS) entry which is preliminary data.</text>
</comment>
<feature type="transmembrane region" description="Helical" evidence="7">
    <location>
        <begin position="336"/>
        <end position="353"/>
    </location>
</feature>
<proteinExistence type="predicted"/>
<dbReference type="InterPro" id="IPR011701">
    <property type="entry name" value="MFS"/>
</dbReference>
<gene>
    <name evidence="9" type="ORF">WCD58_02490</name>
</gene>
<keyword evidence="10" id="KW-1185">Reference proteome</keyword>
<evidence type="ECO:0000259" key="8">
    <source>
        <dbReference type="PROSITE" id="PS50850"/>
    </source>
</evidence>
<feature type="transmembrane region" description="Helical" evidence="7">
    <location>
        <begin position="105"/>
        <end position="126"/>
    </location>
</feature>
<feature type="transmembrane region" description="Helical" evidence="7">
    <location>
        <begin position="166"/>
        <end position="188"/>
    </location>
</feature>
<feature type="transmembrane region" description="Helical" evidence="7">
    <location>
        <begin position="359"/>
        <end position="379"/>
    </location>
</feature>
<dbReference type="PRINTS" id="PR01036">
    <property type="entry name" value="TCRTETB"/>
</dbReference>
<reference evidence="9 10" key="1">
    <citation type="submission" date="2024-03" db="EMBL/GenBank/DDBJ databases">
        <title>Actinomycetospora sp. OC33-EN07, a novel actinomycete isolated from wild orchid (Aerides multiflora).</title>
        <authorList>
            <person name="Suriyachadkun C."/>
        </authorList>
    </citation>
    <scope>NUCLEOTIDE SEQUENCE [LARGE SCALE GENOMIC DNA]</scope>
    <source>
        <strain evidence="9 10">OC33-EN07</strain>
    </source>
</reference>
<evidence type="ECO:0000256" key="7">
    <source>
        <dbReference type="SAM" id="Phobius"/>
    </source>
</evidence>
<dbReference type="CDD" id="cd17321">
    <property type="entry name" value="MFS_MMR_MDR_like"/>
    <property type="match status" value="1"/>
</dbReference>
<dbReference type="Gene3D" id="1.20.1250.20">
    <property type="entry name" value="MFS general substrate transporter like domains"/>
    <property type="match status" value="1"/>
</dbReference>
<evidence type="ECO:0000256" key="1">
    <source>
        <dbReference type="ARBA" id="ARBA00004651"/>
    </source>
</evidence>
<feature type="region of interest" description="Disordered" evidence="6">
    <location>
        <begin position="515"/>
        <end position="559"/>
    </location>
</feature>
<feature type="transmembrane region" description="Helical" evidence="7">
    <location>
        <begin position="483"/>
        <end position="505"/>
    </location>
</feature>
<evidence type="ECO:0000256" key="5">
    <source>
        <dbReference type="ARBA" id="ARBA00023136"/>
    </source>
</evidence>
<protein>
    <submittedName>
        <fullName evidence="9">MFS transporter</fullName>
    </submittedName>
</protein>
<name>A0ABU8LYY7_9PSEU</name>
<evidence type="ECO:0000256" key="6">
    <source>
        <dbReference type="SAM" id="MobiDB-lite"/>
    </source>
</evidence>
<dbReference type="Gene3D" id="1.20.1720.10">
    <property type="entry name" value="Multidrug resistance protein D"/>
    <property type="match status" value="1"/>
</dbReference>
<evidence type="ECO:0000313" key="10">
    <source>
        <dbReference type="Proteomes" id="UP001369736"/>
    </source>
</evidence>
<feature type="domain" description="Major facilitator superfamily (MFS) profile" evidence="8">
    <location>
        <begin position="14"/>
        <end position="509"/>
    </location>
</feature>
<feature type="transmembrane region" description="Helical" evidence="7">
    <location>
        <begin position="12"/>
        <end position="36"/>
    </location>
</feature>
<dbReference type="PANTHER" id="PTHR42718:SF9">
    <property type="entry name" value="MAJOR FACILITATOR SUPERFAMILY MULTIDRUG TRANSPORTER MFSC"/>
    <property type="match status" value="1"/>
</dbReference>
<dbReference type="SUPFAM" id="SSF103473">
    <property type="entry name" value="MFS general substrate transporter"/>
    <property type="match status" value="1"/>
</dbReference>
<keyword evidence="2" id="KW-0813">Transport</keyword>
<dbReference type="InterPro" id="IPR036259">
    <property type="entry name" value="MFS_trans_sf"/>
</dbReference>